<gene>
    <name evidence="2" type="ORF">TVAG_447440</name>
</gene>
<reference evidence="2" key="1">
    <citation type="submission" date="2006-10" db="EMBL/GenBank/DDBJ databases">
        <authorList>
            <person name="Amadeo P."/>
            <person name="Zhao Q."/>
            <person name="Wortman J."/>
            <person name="Fraser-Liggett C."/>
            <person name="Carlton J."/>
        </authorList>
    </citation>
    <scope>NUCLEOTIDE SEQUENCE</scope>
    <source>
        <strain evidence="2">G3</strain>
    </source>
</reference>
<accession>A2DS15</accession>
<keyword evidence="1" id="KW-0175">Coiled coil</keyword>
<dbReference type="InParanoid" id="A2DS15"/>
<evidence type="ECO:0000313" key="2">
    <source>
        <dbReference type="EMBL" id="EAY16785.1"/>
    </source>
</evidence>
<proteinExistence type="predicted"/>
<dbReference type="RefSeq" id="XP_001329008.1">
    <property type="nucleotide sequence ID" value="XM_001328973.1"/>
</dbReference>
<organism evidence="2 3">
    <name type="scientific">Trichomonas vaginalis (strain ATCC PRA-98 / G3)</name>
    <dbReference type="NCBI Taxonomy" id="412133"/>
    <lineage>
        <taxon>Eukaryota</taxon>
        <taxon>Metamonada</taxon>
        <taxon>Parabasalia</taxon>
        <taxon>Trichomonadida</taxon>
        <taxon>Trichomonadidae</taxon>
        <taxon>Trichomonas</taxon>
    </lineage>
</organism>
<name>A2DS15_TRIV3</name>
<evidence type="ECO:0000256" key="1">
    <source>
        <dbReference type="SAM" id="Coils"/>
    </source>
</evidence>
<feature type="coiled-coil region" evidence="1">
    <location>
        <begin position="318"/>
        <end position="366"/>
    </location>
</feature>
<dbReference type="VEuPathDB" id="TrichDB:TVAG_447440"/>
<dbReference type="AlphaFoldDB" id="A2DS15"/>
<feature type="coiled-coil region" evidence="1">
    <location>
        <begin position="125"/>
        <end position="152"/>
    </location>
</feature>
<dbReference type="KEGG" id="tva:4774797"/>
<dbReference type="Proteomes" id="UP000001542">
    <property type="component" value="Unassembled WGS sequence"/>
</dbReference>
<feature type="coiled-coil region" evidence="1">
    <location>
        <begin position="6"/>
        <end position="40"/>
    </location>
</feature>
<dbReference type="FunCoup" id="A2DS15">
    <property type="interactions" value="86"/>
</dbReference>
<dbReference type="VEuPathDB" id="TrichDB:TVAGG3_1001100"/>
<feature type="coiled-coil region" evidence="1">
    <location>
        <begin position="192"/>
        <end position="294"/>
    </location>
</feature>
<dbReference type="SMR" id="A2DS15"/>
<reference evidence="2" key="2">
    <citation type="journal article" date="2007" name="Science">
        <title>Draft genome sequence of the sexually transmitted pathogen Trichomonas vaginalis.</title>
        <authorList>
            <person name="Carlton J.M."/>
            <person name="Hirt R.P."/>
            <person name="Silva J.C."/>
            <person name="Delcher A.L."/>
            <person name="Schatz M."/>
            <person name="Zhao Q."/>
            <person name="Wortman J.R."/>
            <person name="Bidwell S.L."/>
            <person name="Alsmark U.C.M."/>
            <person name="Besteiro S."/>
            <person name="Sicheritz-Ponten T."/>
            <person name="Noel C.J."/>
            <person name="Dacks J.B."/>
            <person name="Foster P.G."/>
            <person name="Simillion C."/>
            <person name="Van de Peer Y."/>
            <person name="Miranda-Saavedra D."/>
            <person name="Barton G.J."/>
            <person name="Westrop G.D."/>
            <person name="Mueller S."/>
            <person name="Dessi D."/>
            <person name="Fiori P.L."/>
            <person name="Ren Q."/>
            <person name="Paulsen I."/>
            <person name="Zhang H."/>
            <person name="Bastida-Corcuera F.D."/>
            <person name="Simoes-Barbosa A."/>
            <person name="Brown M.T."/>
            <person name="Hayes R.D."/>
            <person name="Mukherjee M."/>
            <person name="Okumura C.Y."/>
            <person name="Schneider R."/>
            <person name="Smith A.J."/>
            <person name="Vanacova S."/>
            <person name="Villalvazo M."/>
            <person name="Haas B.J."/>
            <person name="Pertea M."/>
            <person name="Feldblyum T.V."/>
            <person name="Utterback T.R."/>
            <person name="Shu C.L."/>
            <person name="Osoegawa K."/>
            <person name="de Jong P.J."/>
            <person name="Hrdy I."/>
            <person name="Horvathova L."/>
            <person name="Zubacova Z."/>
            <person name="Dolezal P."/>
            <person name="Malik S.B."/>
            <person name="Logsdon J.M. Jr."/>
            <person name="Henze K."/>
            <person name="Gupta A."/>
            <person name="Wang C.C."/>
            <person name="Dunne R.L."/>
            <person name="Upcroft J.A."/>
            <person name="Upcroft P."/>
            <person name="White O."/>
            <person name="Salzberg S.L."/>
            <person name="Tang P."/>
            <person name="Chiu C.-H."/>
            <person name="Lee Y.-S."/>
            <person name="Embley T.M."/>
            <person name="Coombs G.H."/>
            <person name="Mottram J.C."/>
            <person name="Tachezy J."/>
            <person name="Fraser-Liggett C.M."/>
            <person name="Johnson P.J."/>
        </authorList>
    </citation>
    <scope>NUCLEOTIDE SEQUENCE [LARGE SCALE GENOMIC DNA]</scope>
    <source>
        <strain evidence="2">G3</strain>
    </source>
</reference>
<dbReference type="EMBL" id="DS113238">
    <property type="protein sequence ID" value="EAY16785.1"/>
    <property type="molecule type" value="Genomic_DNA"/>
</dbReference>
<keyword evidence="3" id="KW-1185">Reference proteome</keyword>
<protein>
    <submittedName>
        <fullName evidence="2">Uncharacterized protein</fullName>
    </submittedName>
</protein>
<sequence length="372" mass="43693">MSNLYNRKLEQFQAKLQQNLDLADEEIDRLTQYLQSVKLEIIDTSDQIHRYETQYIQNKQEKSGFQLKMISKKNASLAKMEAEHQNSVVELRKDHIKKMNSLREDFDKSMTDINSQGENVNDKELQQYDLEIKRLEAKINRTSTRISGISSENVDDDGDQTSDQLNDEEATYLKHSLDLQKQKIKYLQGNIKQRDSERLEALQEAKDQLNHAVSTLESLEAQYLAKMNNYKESLENMDKQYHKSISNLEKGQQKTIIQVKKKLVKYNQRISELRKNIKKTEESQQRKISEMTEKRNNFIAQYTQIANKTIEMPNTEETHEVERQLDNLKVLLTQKETELDSARAENQNLKREIGRINHENKMAKRRAALGLQ</sequence>
<evidence type="ECO:0000313" key="3">
    <source>
        <dbReference type="Proteomes" id="UP000001542"/>
    </source>
</evidence>